<protein>
    <recommendedName>
        <fullName evidence="1">Sec7/BIG1-like C-terminal domain-containing protein</fullName>
    </recommendedName>
</protein>
<gene>
    <name evidence="2" type="ORF">TL16_g12793</name>
</gene>
<proteinExistence type="predicted"/>
<accession>A0A9W7EXF4</accession>
<evidence type="ECO:0000259" key="1">
    <source>
        <dbReference type="Pfam" id="PF20252"/>
    </source>
</evidence>
<sequence length="267" mass="29049">MFLIFFHTLPSSYPSLSSRTLTRLTSFILEDMQGKLSDSEWVDVGKALANCLRSSLVDNELKLDSSIDGAVTESKPPHNNIVGVICAQQIGSLLRQVDTVPLSLYSDLLGALHDAVSVYEMLARSDGAEKGDNPHPAESGLYCRTIMVRVLLVLVIKNDDSDVQDMLMNITRNLISAYVEKDADGGGGDEGEDQELIGLTSVVEELIQGYNGFSDALLLKNIWLLPLLSKLIQCSNKSVRVIVHQIVSRLFDGPLSELVSLSASAAK</sequence>
<dbReference type="Proteomes" id="UP001162640">
    <property type="component" value="Unassembled WGS sequence"/>
</dbReference>
<evidence type="ECO:0000313" key="3">
    <source>
        <dbReference type="Proteomes" id="UP001162640"/>
    </source>
</evidence>
<feature type="domain" description="Sec7/BIG1-like C-terminal" evidence="1">
    <location>
        <begin position="146"/>
        <end position="246"/>
    </location>
</feature>
<dbReference type="AlphaFoldDB" id="A0A9W7EXF4"/>
<comment type="caution">
    <text evidence="2">The sequence shown here is derived from an EMBL/GenBank/DDBJ whole genome shotgun (WGS) entry which is preliminary data.</text>
</comment>
<organism evidence="2 3">
    <name type="scientific">Triparma laevis f. inornata</name>
    <dbReference type="NCBI Taxonomy" id="1714386"/>
    <lineage>
        <taxon>Eukaryota</taxon>
        <taxon>Sar</taxon>
        <taxon>Stramenopiles</taxon>
        <taxon>Ochrophyta</taxon>
        <taxon>Bolidophyceae</taxon>
        <taxon>Parmales</taxon>
        <taxon>Triparmaceae</taxon>
        <taxon>Triparma</taxon>
    </lineage>
</organism>
<dbReference type="Pfam" id="PF20252">
    <property type="entry name" value="BIG2_C"/>
    <property type="match status" value="1"/>
</dbReference>
<name>A0A9W7EXF4_9STRA</name>
<dbReference type="InterPro" id="IPR046455">
    <property type="entry name" value="Sec7/BIG1-like_C"/>
</dbReference>
<reference evidence="3" key="1">
    <citation type="journal article" date="2023" name="Commun. Biol.">
        <title>Genome analysis of Parmales, the sister group of diatoms, reveals the evolutionary specialization of diatoms from phago-mixotrophs to photoautotrophs.</title>
        <authorList>
            <person name="Ban H."/>
            <person name="Sato S."/>
            <person name="Yoshikawa S."/>
            <person name="Yamada K."/>
            <person name="Nakamura Y."/>
            <person name="Ichinomiya M."/>
            <person name="Sato N."/>
            <person name="Blanc-Mathieu R."/>
            <person name="Endo H."/>
            <person name="Kuwata A."/>
            <person name="Ogata H."/>
        </authorList>
    </citation>
    <scope>NUCLEOTIDE SEQUENCE [LARGE SCALE GENOMIC DNA]</scope>
</reference>
<evidence type="ECO:0000313" key="2">
    <source>
        <dbReference type="EMBL" id="GMH94037.1"/>
    </source>
</evidence>
<dbReference type="EMBL" id="BLQM01000543">
    <property type="protein sequence ID" value="GMH94037.1"/>
    <property type="molecule type" value="Genomic_DNA"/>
</dbReference>